<dbReference type="GO" id="GO:0045040">
    <property type="term" value="P:protein insertion into mitochondrial outer membrane"/>
    <property type="evidence" value="ECO:0007669"/>
    <property type="project" value="TreeGrafter"/>
</dbReference>
<dbReference type="GeneID" id="2907088"/>
<proteinExistence type="predicted"/>
<dbReference type="AlphaFoldDB" id="A0A1H6PX35"/>
<feature type="compositionally biased region" description="Acidic residues" evidence="1">
    <location>
        <begin position="18"/>
        <end position="33"/>
    </location>
</feature>
<evidence type="ECO:0000313" key="3">
    <source>
        <dbReference type="Proteomes" id="UP000182444"/>
    </source>
</evidence>
<reference evidence="2 3" key="1">
    <citation type="journal article" date="2016" name="PLoS ONE">
        <title>Sequence Assembly of Yarrowia lipolytica Strain W29/CLIB89 Shows Transposable Element Diversity.</title>
        <authorList>
            <person name="Magnan C."/>
            <person name="Yu J."/>
            <person name="Chang I."/>
            <person name="Jahn E."/>
            <person name="Kanomata Y."/>
            <person name="Wu J."/>
            <person name="Zeller M."/>
            <person name="Oakes M."/>
            <person name="Baldi P."/>
            <person name="Sandmeyer S."/>
        </authorList>
    </citation>
    <scope>NUCLEOTIDE SEQUENCE [LARGE SCALE GENOMIC DNA]</scope>
    <source>
        <strain evidence="3">CLIB89(W29)</strain>
    </source>
</reference>
<dbReference type="PANTHER" id="PTHR28241">
    <property type="entry name" value="MITOCHONDRIAL IMPORT PROTEIN 1"/>
    <property type="match status" value="1"/>
</dbReference>
<dbReference type="VEuPathDB" id="FungiDB:YALI1_B18265g"/>
<evidence type="ECO:0000313" key="2">
    <source>
        <dbReference type="EMBL" id="AOW01661.1"/>
    </source>
</evidence>
<dbReference type="PANTHER" id="PTHR28241:SF1">
    <property type="entry name" value="MITOCHONDRIAL IMPORT PROTEIN 1"/>
    <property type="match status" value="1"/>
</dbReference>
<dbReference type="OrthoDB" id="5529571at2759"/>
<dbReference type="KEGG" id="yli:2907088"/>
<dbReference type="Proteomes" id="UP000182444">
    <property type="component" value="Chromosome 1B"/>
</dbReference>
<protein>
    <submittedName>
        <fullName evidence="2">Uncharacterized protein</fullName>
    </submittedName>
</protein>
<evidence type="ECO:0000256" key="1">
    <source>
        <dbReference type="SAM" id="MobiDB-lite"/>
    </source>
</evidence>
<dbReference type="InterPro" id="IPR013262">
    <property type="entry name" value="OMP_MIM1/TOM13_mt"/>
</dbReference>
<dbReference type="GO" id="GO:0005741">
    <property type="term" value="C:mitochondrial outer membrane"/>
    <property type="evidence" value="ECO:0007669"/>
    <property type="project" value="InterPro"/>
</dbReference>
<feature type="region of interest" description="Disordered" evidence="1">
    <location>
        <begin position="1"/>
        <end position="38"/>
    </location>
</feature>
<dbReference type="RefSeq" id="XP_500853.2">
    <property type="nucleotide sequence ID" value="XM_500853.3"/>
</dbReference>
<accession>A0A1H6PX35</accession>
<feature type="region of interest" description="Disordered" evidence="1">
    <location>
        <begin position="97"/>
        <end position="119"/>
    </location>
</feature>
<dbReference type="Pfam" id="PF08219">
    <property type="entry name" value="TOM13"/>
    <property type="match status" value="1"/>
</dbReference>
<dbReference type="VEuPathDB" id="FungiDB:YALI0_B13772g"/>
<sequence length="119" mass="13382">MTEMDPNEEPFSTQDIPELVEEESDEQLTEEGEQYAPGPRITFSMPAIGRFLGRCCINLVLPFINGMMMGFGELVAHEIGFAWGMSGARVRRKRVAPGVEEVHEDETQPDGQRRLLLQS</sequence>
<dbReference type="eggNOG" id="ENOG502SBHA">
    <property type="taxonomic scope" value="Eukaryota"/>
</dbReference>
<dbReference type="GO" id="GO:0070096">
    <property type="term" value="P:mitochondrial outer membrane translocase complex assembly"/>
    <property type="evidence" value="ECO:0007669"/>
    <property type="project" value="TreeGrafter"/>
</dbReference>
<organism evidence="2 3">
    <name type="scientific">Yarrowia lipolytica</name>
    <name type="common">Candida lipolytica</name>
    <dbReference type="NCBI Taxonomy" id="4952"/>
    <lineage>
        <taxon>Eukaryota</taxon>
        <taxon>Fungi</taxon>
        <taxon>Dikarya</taxon>
        <taxon>Ascomycota</taxon>
        <taxon>Saccharomycotina</taxon>
        <taxon>Dipodascomycetes</taxon>
        <taxon>Dipodascales</taxon>
        <taxon>Dipodascales incertae sedis</taxon>
        <taxon>Yarrowia</taxon>
    </lineage>
</organism>
<name>A0A1H6PX35_YARLL</name>
<gene>
    <name evidence="2" type="ORF">YALI1_B18265g</name>
</gene>
<dbReference type="EMBL" id="CP017554">
    <property type="protein sequence ID" value="AOW01661.1"/>
    <property type="molecule type" value="Genomic_DNA"/>
</dbReference>